<comment type="catalytic activity">
    <reaction evidence="1 14">
        <text>S-ubiquitinyl-[E2 ubiquitin-conjugating enzyme]-L-cysteine + [acceptor protein]-L-lysine = [E2 ubiquitin-conjugating enzyme]-L-cysteine + N(6)-ubiquitinyl-[acceptor protein]-L-lysine.</text>
        <dbReference type="EC" id="2.3.2.27"/>
    </reaction>
</comment>
<evidence type="ECO:0000313" key="19">
    <source>
        <dbReference type="EMBL" id="CCE61885.1"/>
    </source>
</evidence>
<evidence type="ECO:0000256" key="10">
    <source>
        <dbReference type="ARBA" id="ARBA00022853"/>
    </source>
</evidence>
<dbReference type="UniPathway" id="UPA00143"/>
<evidence type="ECO:0000256" key="5">
    <source>
        <dbReference type="ARBA" id="ARBA00022679"/>
    </source>
</evidence>
<evidence type="ECO:0000256" key="6">
    <source>
        <dbReference type="ARBA" id="ARBA00022723"/>
    </source>
</evidence>
<evidence type="ECO:0000256" key="4">
    <source>
        <dbReference type="ARBA" id="ARBA00005555"/>
    </source>
</evidence>
<dbReference type="OrthoDB" id="654191at2759"/>
<dbReference type="eggNOG" id="KOG0978">
    <property type="taxonomic scope" value="Eukaryota"/>
</dbReference>
<dbReference type="PANTHER" id="PTHR23163">
    <property type="entry name" value="RING FINGER PROTEIN-RELATED"/>
    <property type="match status" value="1"/>
</dbReference>
<feature type="domain" description="RING-type" evidence="17">
    <location>
        <begin position="609"/>
        <end position="648"/>
    </location>
</feature>
<dbReference type="SMART" id="SM00184">
    <property type="entry name" value="RING"/>
    <property type="match status" value="1"/>
</dbReference>
<dbReference type="PROSITE" id="PS50157">
    <property type="entry name" value="ZINC_FINGER_C2H2_2"/>
    <property type="match status" value="1"/>
</dbReference>
<dbReference type="HOGENOM" id="CLU_019713_1_0_1"/>
<feature type="coiled-coil region" evidence="15">
    <location>
        <begin position="236"/>
        <end position="270"/>
    </location>
</feature>
<dbReference type="CDD" id="cd16499">
    <property type="entry name" value="RING-HC_Bre1-like"/>
    <property type="match status" value="1"/>
</dbReference>
<dbReference type="KEGG" id="tpf:TPHA_0B02130"/>
<evidence type="ECO:0000256" key="14">
    <source>
        <dbReference type="RuleBase" id="RU365038"/>
    </source>
</evidence>
<dbReference type="RefSeq" id="XP_003684319.1">
    <property type="nucleotide sequence ID" value="XM_003684271.1"/>
</dbReference>
<keyword evidence="20" id="KW-1185">Reference proteome</keyword>
<dbReference type="Proteomes" id="UP000005666">
    <property type="component" value="Chromosome 2"/>
</dbReference>
<name>G8BPF4_TETPH</name>
<dbReference type="InterPro" id="IPR013087">
    <property type="entry name" value="Znf_C2H2_type"/>
</dbReference>
<comment type="pathway">
    <text evidence="3 14">Protein modification; protein ubiquitination.</text>
</comment>
<dbReference type="Gene3D" id="3.30.40.10">
    <property type="entry name" value="Zinc/RING finger domain, C3HC4 (zinc finger)"/>
    <property type="match status" value="1"/>
</dbReference>
<evidence type="ECO:0000256" key="8">
    <source>
        <dbReference type="ARBA" id="ARBA00022786"/>
    </source>
</evidence>
<dbReference type="InterPro" id="IPR013083">
    <property type="entry name" value="Znf_RING/FYVE/PHD"/>
</dbReference>
<feature type="coiled-coil region" evidence="15">
    <location>
        <begin position="557"/>
        <end position="584"/>
    </location>
</feature>
<dbReference type="GO" id="GO:0016567">
    <property type="term" value="P:protein ubiquitination"/>
    <property type="evidence" value="ECO:0007669"/>
    <property type="project" value="UniProtKB-UniRule"/>
</dbReference>
<dbReference type="GO" id="GO:0030174">
    <property type="term" value="P:regulation of DNA-templated DNA replication initiation"/>
    <property type="evidence" value="ECO:0007669"/>
    <property type="project" value="EnsemblFungi"/>
</dbReference>
<dbReference type="GO" id="GO:0031571">
    <property type="term" value="P:mitotic G1 DNA damage checkpoint signaling"/>
    <property type="evidence" value="ECO:0007669"/>
    <property type="project" value="EnsemblFungi"/>
</dbReference>
<keyword evidence="11 14" id="KW-0175">Coiled coil</keyword>
<comment type="similarity">
    <text evidence="4 14">Belongs to the BRE1 family.</text>
</comment>
<dbReference type="Pfam" id="PF08647">
    <property type="entry name" value="BRE1"/>
    <property type="match status" value="1"/>
</dbReference>
<dbReference type="GO" id="GO:0003688">
    <property type="term" value="F:DNA replication origin binding"/>
    <property type="evidence" value="ECO:0007669"/>
    <property type="project" value="EnsemblFungi"/>
</dbReference>
<dbReference type="GO" id="GO:0097110">
    <property type="term" value="F:scaffold protein binding"/>
    <property type="evidence" value="ECO:0007669"/>
    <property type="project" value="EnsemblFungi"/>
</dbReference>
<dbReference type="STRING" id="1071381.G8BPF4"/>
<organism evidence="19 20">
    <name type="scientific">Tetrapisispora phaffii (strain ATCC 24235 / CBS 4417 / NBRC 1672 / NRRL Y-8282 / UCD 70-5)</name>
    <name type="common">Yeast</name>
    <name type="synonym">Fabospora phaffii</name>
    <dbReference type="NCBI Taxonomy" id="1071381"/>
    <lineage>
        <taxon>Eukaryota</taxon>
        <taxon>Fungi</taxon>
        <taxon>Dikarya</taxon>
        <taxon>Ascomycota</taxon>
        <taxon>Saccharomycotina</taxon>
        <taxon>Saccharomycetes</taxon>
        <taxon>Saccharomycetales</taxon>
        <taxon>Saccharomycetaceae</taxon>
        <taxon>Tetrapisispora</taxon>
    </lineage>
</organism>
<feature type="region of interest" description="Disordered" evidence="16">
    <location>
        <begin position="190"/>
        <end position="211"/>
    </location>
</feature>
<sequence length="661" mass="75862">MPTEPPSKKVKLDLSDPDEPLTRRDVIAFQKEALYRCMNQYKQQLGCLREQYDLAKLENSNISTRLAESLSILSTIALSLKDNCDSVSEKELFDKLFSNDILGIFESSDALSKLFIKYYGTAKNSDQATIDIKLEIKNLNKIKNELLVKNENLTKEINAVKKYYQNEIRKYDREDSLTVKRVFQKEVDESENSIKETTSDNNVEQNETPLKDQTLTKTEKDLEGASNEKLINEIKIENYDQEILSLKKVIENLENTKKQNEQELVTLRIQLSQKNQGTNQLQDENLIQRLDKLTSENIKLSKINDEFLKKFQSLNESMEIYNGTLTKEFESAQDTLKKHNASLEKDLVRIRSARDDLLSKNMILEAQTSKSAMITNLESTLSILKTQWDKIEIRNSNSTGLPQDALLNELQDLETAFKEISNTINIKYTEYLNTENVISKLTVEKTKADQKYFAVMRSKDSILIENKNLSKSLQKSYELISQLKEADKLYQQKIENLNKQLELSQNNEKSLLNNMKDEVMKQNNLSSEISQQKKINLNLQEENSKHISLYTTLQGELDAEVTAKNNLASKIKHLEDQNLKLQKSLLSNGSGDSSGLAEELDNFRSLVYCTLCSKNWKSTAIKTCGHVFCDDCCKERLSSRMRKCPTCNKAFSSNDLLSIHL</sequence>
<evidence type="ECO:0000313" key="20">
    <source>
        <dbReference type="Proteomes" id="UP000005666"/>
    </source>
</evidence>
<evidence type="ECO:0000256" key="2">
    <source>
        <dbReference type="ARBA" id="ARBA00004123"/>
    </source>
</evidence>
<keyword evidence="5 14" id="KW-0808">Transferase</keyword>
<keyword evidence="12 14" id="KW-0539">Nucleus</keyword>
<dbReference type="FunFam" id="3.30.40.10:FF:000414">
    <property type="entry name" value="E3 ubiquitin protein ligase"/>
    <property type="match status" value="1"/>
</dbReference>
<dbReference type="Pfam" id="PF00097">
    <property type="entry name" value="zf-C3HC4"/>
    <property type="match status" value="1"/>
</dbReference>
<reference evidence="19 20" key="1">
    <citation type="journal article" date="2011" name="Proc. Natl. Acad. Sci. U.S.A.">
        <title>Evolutionary erosion of yeast sex chromosomes by mating-type switching accidents.</title>
        <authorList>
            <person name="Gordon J.L."/>
            <person name="Armisen D."/>
            <person name="Proux-Wera E."/>
            <person name="Oheigeartaigh S.S."/>
            <person name="Byrne K.P."/>
            <person name="Wolfe K.H."/>
        </authorList>
    </citation>
    <scope>NUCLEOTIDE SEQUENCE [LARGE SCALE GENOMIC DNA]</scope>
    <source>
        <strain evidence="20">ATCC 24235 / CBS 4417 / NBRC 1672 / NRRL Y-8282 / UCD 70-5</strain>
    </source>
</reference>
<dbReference type="GO" id="GO:0000781">
    <property type="term" value="C:chromosome, telomeric region"/>
    <property type="evidence" value="ECO:0007669"/>
    <property type="project" value="GOC"/>
</dbReference>
<feature type="coiled-coil region" evidence="15">
    <location>
        <begin position="480"/>
        <end position="518"/>
    </location>
</feature>
<dbReference type="GO" id="GO:0006366">
    <property type="term" value="P:transcription by RNA polymerase II"/>
    <property type="evidence" value="ECO:0007669"/>
    <property type="project" value="EnsemblFungi"/>
</dbReference>
<evidence type="ECO:0000256" key="11">
    <source>
        <dbReference type="ARBA" id="ARBA00023054"/>
    </source>
</evidence>
<comment type="subcellular location">
    <subcellularLocation>
        <location evidence="2 14">Nucleus</location>
    </subcellularLocation>
</comment>
<dbReference type="PROSITE" id="PS50089">
    <property type="entry name" value="ZF_RING_2"/>
    <property type="match status" value="1"/>
</dbReference>
<keyword evidence="8 14" id="KW-0833">Ubl conjugation pathway</keyword>
<dbReference type="InterPro" id="IPR001841">
    <property type="entry name" value="Znf_RING"/>
</dbReference>
<evidence type="ECO:0000256" key="16">
    <source>
        <dbReference type="SAM" id="MobiDB-lite"/>
    </source>
</evidence>
<keyword evidence="7 13" id="KW-0863">Zinc-finger</keyword>
<dbReference type="EMBL" id="HE612857">
    <property type="protein sequence ID" value="CCE61885.1"/>
    <property type="molecule type" value="Genomic_DNA"/>
</dbReference>
<feature type="compositionally biased region" description="Polar residues" evidence="16">
    <location>
        <begin position="199"/>
        <end position="211"/>
    </location>
</feature>
<feature type="domain" description="C2H2-type" evidence="18">
    <location>
        <begin position="642"/>
        <end position="661"/>
    </location>
</feature>
<dbReference type="OMA" id="YRQMQEY"/>
<dbReference type="GO" id="GO:0031573">
    <property type="term" value="P:mitotic intra-S DNA damage checkpoint signaling"/>
    <property type="evidence" value="ECO:0007669"/>
    <property type="project" value="EnsemblFungi"/>
</dbReference>
<dbReference type="InterPro" id="IPR013956">
    <property type="entry name" value="E3_ubiquit_lig_Bre1"/>
</dbReference>
<evidence type="ECO:0000256" key="13">
    <source>
        <dbReference type="PROSITE-ProRule" id="PRU00042"/>
    </source>
</evidence>
<dbReference type="GO" id="GO:0005634">
    <property type="term" value="C:nucleus"/>
    <property type="evidence" value="ECO:0007669"/>
    <property type="project" value="UniProtKB-SubCell"/>
</dbReference>
<keyword evidence="9 14" id="KW-0862">Zinc</keyword>
<dbReference type="GO" id="GO:0061630">
    <property type="term" value="F:ubiquitin protein ligase activity"/>
    <property type="evidence" value="ECO:0007669"/>
    <property type="project" value="UniProtKB-EC"/>
</dbReference>
<dbReference type="InterPro" id="IPR018957">
    <property type="entry name" value="Znf_C3HC4_RING-type"/>
</dbReference>
<protein>
    <recommendedName>
        <fullName evidence="14">E3 ubiquitin protein ligase</fullName>
        <ecNumber evidence="14">2.3.2.27</ecNumber>
    </recommendedName>
</protein>
<dbReference type="GO" id="GO:0000724">
    <property type="term" value="P:double-strand break repair via homologous recombination"/>
    <property type="evidence" value="ECO:0007669"/>
    <property type="project" value="EnsemblFungi"/>
</dbReference>
<dbReference type="GO" id="GO:0042802">
    <property type="term" value="F:identical protein binding"/>
    <property type="evidence" value="ECO:0007669"/>
    <property type="project" value="EnsemblFungi"/>
</dbReference>
<evidence type="ECO:0000256" key="12">
    <source>
        <dbReference type="ARBA" id="ARBA00023242"/>
    </source>
</evidence>
<evidence type="ECO:0000256" key="15">
    <source>
        <dbReference type="SAM" id="Coils"/>
    </source>
</evidence>
<proteinExistence type="inferred from homology"/>
<dbReference type="PANTHER" id="PTHR23163:SF0">
    <property type="entry name" value="E3 UBIQUITIN-PROTEIN LIGASE BRE1"/>
    <property type="match status" value="1"/>
</dbReference>
<dbReference type="GO" id="GO:0000722">
    <property type="term" value="P:telomere maintenance via recombination"/>
    <property type="evidence" value="ECO:0007669"/>
    <property type="project" value="EnsemblFungi"/>
</dbReference>
<dbReference type="GO" id="GO:0042138">
    <property type="term" value="P:meiotic DNA double-strand break formation"/>
    <property type="evidence" value="ECO:0007669"/>
    <property type="project" value="EnsemblFungi"/>
</dbReference>
<evidence type="ECO:0000256" key="7">
    <source>
        <dbReference type="ARBA" id="ARBA00022771"/>
    </source>
</evidence>
<dbReference type="AlphaFoldDB" id="G8BPF4"/>
<dbReference type="GO" id="GO:0031509">
    <property type="term" value="P:subtelomeric heterochromatin formation"/>
    <property type="evidence" value="ECO:0007669"/>
    <property type="project" value="EnsemblFungi"/>
</dbReference>
<evidence type="ECO:0000256" key="9">
    <source>
        <dbReference type="ARBA" id="ARBA00022833"/>
    </source>
</evidence>
<keyword evidence="10 14" id="KW-0156">Chromatin regulator</keyword>
<gene>
    <name evidence="19" type="primary">TPHA0B02130</name>
    <name evidence="19" type="ordered locus">TPHA_0B02130</name>
</gene>
<evidence type="ECO:0000256" key="3">
    <source>
        <dbReference type="ARBA" id="ARBA00004906"/>
    </source>
</evidence>
<evidence type="ECO:0000256" key="1">
    <source>
        <dbReference type="ARBA" id="ARBA00000900"/>
    </source>
</evidence>
<evidence type="ECO:0000259" key="17">
    <source>
        <dbReference type="PROSITE" id="PS50089"/>
    </source>
</evidence>
<accession>G8BPF4</accession>
<dbReference type="GO" id="GO:0008270">
    <property type="term" value="F:zinc ion binding"/>
    <property type="evidence" value="ECO:0007669"/>
    <property type="project" value="UniProtKB-KW"/>
</dbReference>
<evidence type="ECO:0000259" key="18">
    <source>
        <dbReference type="PROSITE" id="PS50157"/>
    </source>
</evidence>
<dbReference type="SUPFAM" id="SSF57850">
    <property type="entry name" value="RING/U-box"/>
    <property type="match status" value="1"/>
</dbReference>
<dbReference type="GO" id="GO:0033503">
    <property type="term" value="C:HULC complex"/>
    <property type="evidence" value="ECO:0007669"/>
    <property type="project" value="TreeGrafter"/>
</dbReference>
<dbReference type="GeneID" id="11535137"/>
<keyword evidence="6 14" id="KW-0479">Metal-binding</keyword>
<dbReference type="EC" id="2.3.2.27" evidence="14"/>